<dbReference type="Proteomes" id="UP000324748">
    <property type="component" value="Unassembled WGS sequence"/>
</dbReference>
<dbReference type="EMBL" id="VSWC01000170">
    <property type="protein sequence ID" value="KAA1071673.1"/>
    <property type="molecule type" value="Genomic_DNA"/>
</dbReference>
<dbReference type="OrthoDB" id="2505542at2759"/>
<feature type="region of interest" description="Disordered" evidence="1">
    <location>
        <begin position="183"/>
        <end position="217"/>
    </location>
</feature>
<comment type="caution">
    <text evidence="2">The sequence shown here is derived from an EMBL/GenBank/DDBJ whole genome shotgun (WGS) entry which is preliminary data.</text>
</comment>
<feature type="non-terminal residue" evidence="2">
    <location>
        <position position="1"/>
    </location>
</feature>
<feature type="region of interest" description="Disordered" evidence="1">
    <location>
        <begin position="91"/>
        <end position="130"/>
    </location>
</feature>
<sequence>NLSLRLLSLVIIDGSEAINRSAYTFFFSYHQSPNNSLPVDSLMSTRRTTSSNDLFTPLSDPDAAFHAANAEKRRLKAARSEETAAINVPAETRAESTASIKEPAELPLHASQPISRPSMPITASLPDPPTVFPPPSPFLTLSTMQTASTSGIPLLVIPLSITPIRGPNTLKYLQDPVVAATNHRATDKQPAVLSSATEKQPESRKELPSDPAKDPSSTRELVRLLLATQQASLSQSLADREAAVAERIANADQIARLEEALLLLSVKQEGTKPPPRPADGGVDLQRFRIADGPVYQGPFQTVEPFLNWVRSLEIFFETKGVSLDSDKILIAGGLVCETNTLSFYANNAATHSRGSWKDFKTKLFDFALPALWDSKLREQIVRLDMADSKSFLTYSTRARTLQSLVNFNQKIVSNFALAEAVTFGMTAALKAKVHDFELLLVSPFVYGGFERQATGLFDSIPKRCGTFQAKEKSLEGKRTTTQGEIGRSSAPPVPNHSSPRPNREEVLWQIHSFLDSKGLCHYCKKNCGSAHGACPGPADCSRVIIPTNFTAPDTDKPLDYKPPGARGSSSVAGAGRPTHAPAGRPSNCSASVAGVAGTEEFPDLDSAAVSALAALDEELNRSKQE</sequence>
<feature type="region of interest" description="Disordered" evidence="1">
    <location>
        <begin position="551"/>
        <end position="591"/>
    </location>
</feature>
<accession>A0A5B0M675</accession>
<evidence type="ECO:0008006" key="4">
    <source>
        <dbReference type="Google" id="ProtNLM"/>
    </source>
</evidence>
<feature type="compositionally biased region" description="Low complexity" evidence="1">
    <location>
        <begin position="562"/>
        <end position="577"/>
    </location>
</feature>
<evidence type="ECO:0000313" key="2">
    <source>
        <dbReference type="EMBL" id="KAA1071673.1"/>
    </source>
</evidence>
<feature type="compositionally biased region" description="Basic and acidic residues" evidence="1">
    <location>
        <begin position="199"/>
        <end position="217"/>
    </location>
</feature>
<dbReference type="AlphaFoldDB" id="A0A5B0M675"/>
<organism evidence="2 3">
    <name type="scientific">Puccinia graminis f. sp. tritici</name>
    <dbReference type="NCBI Taxonomy" id="56615"/>
    <lineage>
        <taxon>Eukaryota</taxon>
        <taxon>Fungi</taxon>
        <taxon>Dikarya</taxon>
        <taxon>Basidiomycota</taxon>
        <taxon>Pucciniomycotina</taxon>
        <taxon>Pucciniomycetes</taxon>
        <taxon>Pucciniales</taxon>
        <taxon>Pucciniaceae</taxon>
        <taxon>Puccinia</taxon>
    </lineage>
</organism>
<gene>
    <name evidence="2" type="ORF">PGT21_015243</name>
</gene>
<name>A0A5B0M675_PUCGR</name>
<keyword evidence="3" id="KW-1185">Reference proteome</keyword>
<proteinExistence type="predicted"/>
<evidence type="ECO:0000313" key="3">
    <source>
        <dbReference type="Proteomes" id="UP000324748"/>
    </source>
</evidence>
<feature type="region of interest" description="Disordered" evidence="1">
    <location>
        <begin position="471"/>
        <end position="501"/>
    </location>
</feature>
<evidence type="ECO:0000256" key="1">
    <source>
        <dbReference type="SAM" id="MobiDB-lite"/>
    </source>
</evidence>
<reference evidence="2 3" key="1">
    <citation type="submission" date="2019-05" db="EMBL/GenBank/DDBJ databases">
        <title>Emergence of the Ug99 lineage of the wheat stem rust pathogen through somatic hybridization.</title>
        <authorList>
            <person name="Li F."/>
            <person name="Upadhyaya N.M."/>
            <person name="Sperschneider J."/>
            <person name="Matny O."/>
            <person name="Nguyen-Phuc H."/>
            <person name="Mago R."/>
            <person name="Raley C."/>
            <person name="Miller M.E."/>
            <person name="Silverstein K.A.T."/>
            <person name="Henningsen E."/>
            <person name="Hirsch C.D."/>
            <person name="Visser B."/>
            <person name="Pretorius Z.A."/>
            <person name="Steffenson B.J."/>
            <person name="Schwessinger B."/>
            <person name="Dodds P.N."/>
            <person name="Figueroa M."/>
        </authorList>
    </citation>
    <scope>NUCLEOTIDE SEQUENCE [LARGE SCALE GENOMIC DNA]</scope>
    <source>
        <strain evidence="2">21-0</strain>
    </source>
</reference>
<protein>
    <recommendedName>
        <fullName evidence="4">Retrotransposon gag domain-containing protein</fullName>
    </recommendedName>
</protein>
<feature type="non-terminal residue" evidence="2">
    <location>
        <position position="625"/>
    </location>
</feature>